<keyword evidence="3" id="KW-0812">Transmembrane</keyword>
<dbReference type="InterPro" id="IPR005754">
    <property type="entry name" value="Sortase"/>
</dbReference>
<evidence type="ECO:0000313" key="4">
    <source>
        <dbReference type="EMBL" id="GGA92074.1"/>
    </source>
</evidence>
<feature type="active site" description="Proton donor/acceptor" evidence="2">
    <location>
        <position position="121"/>
    </location>
</feature>
<keyword evidence="5" id="KW-1185">Reference proteome</keyword>
<dbReference type="GO" id="GO:0016787">
    <property type="term" value="F:hydrolase activity"/>
    <property type="evidence" value="ECO:0007669"/>
    <property type="project" value="UniProtKB-KW"/>
</dbReference>
<keyword evidence="3" id="KW-1133">Transmembrane helix</keyword>
<dbReference type="NCBIfam" id="NF033746">
    <property type="entry name" value="class_D_sortase"/>
    <property type="match status" value="1"/>
</dbReference>
<evidence type="ECO:0000256" key="1">
    <source>
        <dbReference type="ARBA" id="ARBA00022801"/>
    </source>
</evidence>
<organism evidence="4 5">
    <name type="scientific">Ornithinibacillus halotolerans</name>
    <dbReference type="NCBI Taxonomy" id="1274357"/>
    <lineage>
        <taxon>Bacteria</taxon>
        <taxon>Bacillati</taxon>
        <taxon>Bacillota</taxon>
        <taxon>Bacilli</taxon>
        <taxon>Bacillales</taxon>
        <taxon>Bacillaceae</taxon>
        <taxon>Ornithinibacillus</taxon>
    </lineage>
</organism>
<sequence length="205" mass="22778">MKKVAYFIIIVGIIFIGIGCYELITSNVNHNRALADAKSLLEKPAYDGEEKGTNGKEDTPVFPKNFNPAQGETVGVLHIPKLEADLAIIEGTDPNELAKGVGHYKGTTYPLQKDQIVLSGHRETVFRRMGELELGDKLVIQLPYGKFTYEIVHTKIVPADDRTIIVPTAPEEVLTLTTCYPFHYLGDAPDRYIITAHPVWTEQGE</sequence>
<evidence type="ECO:0000256" key="2">
    <source>
        <dbReference type="PIRSR" id="PIRSR605754-1"/>
    </source>
</evidence>
<dbReference type="Gene3D" id="2.40.260.10">
    <property type="entry name" value="Sortase"/>
    <property type="match status" value="1"/>
</dbReference>
<dbReference type="InterPro" id="IPR023365">
    <property type="entry name" value="Sortase_dom-sf"/>
</dbReference>
<gene>
    <name evidence="4" type="primary">yhcS</name>
    <name evidence="4" type="ORF">GCM10008025_38150</name>
</gene>
<evidence type="ECO:0008006" key="6">
    <source>
        <dbReference type="Google" id="ProtNLM"/>
    </source>
</evidence>
<keyword evidence="3" id="KW-0472">Membrane</keyword>
<feature type="transmembrane region" description="Helical" evidence="3">
    <location>
        <begin position="6"/>
        <end position="24"/>
    </location>
</feature>
<dbReference type="RefSeq" id="WP_188386275.1">
    <property type="nucleotide sequence ID" value="NZ_BMEY01000031.1"/>
</dbReference>
<dbReference type="AlphaFoldDB" id="A0A916WF13"/>
<protein>
    <recommendedName>
        <fullName evidence="6">Class D sortase</fullName>
    </recommendedName>
</protein>
<dbReference type="InterPro" id="IPR041999">
    <property type="entry name" value="Sortase_D_1"/>
</dbReference>
<dbReference type="EMBL" id="BMEY01000031">
    <property type="protein sequence ID" value="GGA92074.1"/>
    <property type="molecule type" value="Genomic_DNA"/>
</dbReference>
<dbReference type="Pfam" id="PF04203">
    <property type="entry name" value="Sortase"/>
    <property type="match status" value="1"/>
</dbReference>
<dbReference type="CDD" id="cd05828">
    <property type="entry name" value="Sortase_D_1"/>
    <property type="match status" value="1"/>
</dbReference>
<name>A0A916WF13_9BACI</name>
<evidence type="ECO:0000256" key="3">
    <source>
        <dbReference type="SAM" id="Phobius"/>
    </source>
</evidence>
<reference evidence="4" key="2">
    <citation type="submission" date="2020-09" db="EMBL/GenBank/DDBJ databases">
        <authorList>
            <person name="Sun Q."/>
            <person name="Zhou Y."/>
        </authorList>
    </citation>
    <scope>NUCLEOTIDE SEQUENCE</scope>
    <source>
        <strain evidence="4">CGMCC 1.12408</strain>
    </source>
</reference>
<dbReference type="Proteomes" id="UP000613512">
    <property type="component" value="Unassembled WGS sequence"/>
</dbReference>
<accession>A0A916WF13</accession>
<feature type="active site" description="Acyl-thioester intermediate" evidence="2">
    <location>
        <position position="179"/>
    </location>
</feature>
<evidence type="ECO:0000313" key="5">
    <source>
        <dbReference type="Proteomes" id="UP000613512"/>
    </source>
</evidence>
<dbReference type="SUPFAM" id="SSF63817">
    <property type="entry name" value="Sortase"/>
    <property type="match status" value="1"/>
</dbReference>
<proteinExistence type="predicted"/>
<dbReference type="PROSITE" id="PS51257">
    <property type="entry name" value="PROKAR_LIPOPROTEIN"/>
    <property type="match status" value="1"/>
</dbReference>
<reference evidence="4" key="1">
    <citation type="journal article" date="2014" name="Int. J. Syst. Evol. Microbiol.">
        <title>Complete genome sequence of Corynebacterium casei LMG S-19264T (=DSM 44701T), isolated from a smear-ripened cheese.</title>
        <authorList>
            <consortium name="US DOE Joint Genome Institute (JGI-PGF)"/>
            <person name="Walter F."/>
            <person name="Albersmeier A."/>
            <person name="Kalinowski J."/>
            <person name="Ruckert C."/>
        </authorList>
    </citation>
    <scope>NUCLEOTIDE SEQUENCE</scope>
    <source>
        <strain evidence="4">CGMCC 1.12408</strain>
    </source>
</reference>
<comment type="caution">
    <text evidence="4">The sequence shown here is derived from an EMBL/GenBank/DDBJ whole genome shotgun (WGS) entry which is preliminary data.</text>
</comment>
<dbReference type="NCBIfam" id="TIGR01076">
    <property type="entry name" value="sortase_fam"/>
    <property type="match status" value="1"/>
</dbReference>
<dbReference type="InterPro" id="IPR053525">
    <property type="entry name" value="Sortase_D"/>
</dbReference>
<keyword evidence="1" id="KW-0378">Hydrolase</keyword>